<reference evidence="4" key="2">
    <citation type="submission" date="2023-05" db="EMBL/GenBank/DDBJ databases">
        <authorList>
            <consortium name="Lawrence Berkeley National Laboratory"/>
            <person name="Steindorff A."/>
            <person name="Hensen N."/>
            <person name="Bonometti L."/>
            <person name="Westerberg I."/>
            <person name="Brannstrom I.O."/>
            <person name="Guillou S."/>
            <person name="Cros-Aarteil S."/>
            <person name="Calhoun S."/>
            <person name="Haridas S."/>
            <person name="Kuo A."/>
            <person name="Mondo S."/>
            <person name="Pangilinan J."/>
            <person name="Riley R."/>
            <person name="Labutti K."/>
            <person name="Andreopoulos B."/>
            <person name="Lipzen A."/>
            <person name="Chen C."/>
            <person name="Yanf M."/>
            <person name="Daum C."/>
            <person name="Ng V."/>
            <person name="Clum A."/>
            <person name="Ohm R."/>
            <person name="Martin F."/>
            <person name="Silar P."/>
            <person name="Natvig D."/>
            <person name="Lalanne C."/>
            <person name="Gautier V."/>
            <person name="Ament-Velasquez S.L."/>
            <person name="Kruys A."/>
            <person name="Hutchinson M.I."/>
            <person name="Powell A.J."/>
            <person name="Barry K."/>
            <person name="Miller A.N."/>
            <person name="Grigoriev I.V."/>
            <person name="Debuchy R."/>
            <person name="Gladieux P."/>
            <person name="Thoren M.H."/>
            <person name="Johannesson H."/>
        </authorList>
    </citation>
    <scope>NUCLEOTIDE SEQUENCE</scope>
    <source>
        <strain evidence="4">PSN243</strain>
    </source>
</reference>
<keyword evidence="5" id="KW-1185">Reference proteome</keyword>
<evidence type="ECO:0000259" key="2">
    <source>
        <dbReference type="Pfam" id="PF00144"/>
    </source>
</evidence>
<keyword evidence="1" id="KW-0732">Signal</keyword>
<dbReference type="InterPro" id="IPR001466">
    <property type="entry name" value="Beta-lactam-related"/>
</dbReference>
<evidence type="ECO:0000259" key="3">
    <source>
        <dbReference type="Pfam" id="PF26335"/>
    </source>
</evidence>
<dbReference type="SUPFAM" id="SSF56601">
    <property type="entry name" value="beta-lactamase/transpeptidase-like"/>
    <property type="match status" value="1"/>
</dbReference>
<organism evidence="4 5">
    <name type="scientific">Podospora aff. communis PSN243</name>
    <dbReference type="NCBI Taxonomy" id="3040156"/>
    <lineage>
        <taxon>Eukaryota</taxon>
        <taxon>Fungi</taxon>
        <taxon>Dikarya</taxon>
        <taxon>Ascomycota</taxon>
        <taxon>Pezizomycotina</taxon>
        <taxon>Sordariomycetes</taxon>
        <taxon>Sordariomycetidae</taxon>
        <taxon>Sordariales</taxon>
        <taxon>Podosporaceae</taxon>
        <taxon>Podospora</taxon>
    </lineage>
</organism>
<feature type="domain" description="Beta-lactamase-like ARB-00930-like C-terminal" evidence="3">
    <location>
        <begin position="436"/>
        <end position="582"/>
    </location>
</feature>
<gene>
    <name evidence="4" type="ORF">QBC34DRAFT_308276</name>
</gene>
<evidence type="ECO:0000313" key="5">
    <source>
        <dbReference type="Proteomes" id="UP001321760"/>
    </source>
</evidence>
<dbReference type="Pfam" id="PF26335">
    <property type="entry name" value="ARB_00930_C"/>
    <property type="match status" value="1"/>
</dbReference>
<dbReference type="InterPro" id="IPR012338">
    <property type="entry name" value="Beta-lactam/transpept-like"/>
</dbReference>
<dbReference type="Gene3D" id="3.40.710.10">
    <property type="entry name" value="DD-peptidase/beta-lactamase superfamily"/>
    <property type="match status" value="1"/>
</dbReference>
<dbReference type="Proteomes" id="UP001321760">
    <property type="component" value="Unassembled WGS sequence"/>
</dbReference>
<feature type="domain" description="Beta-lactamase-related" evidence="2">
    <location>
        <begin position="97"/>
        <end position="411"/>
    </location>
</feature>
<proteinExistence type="predicted"/>
<dbReference type="InterPro" id="IPR058664">
    <property type="entry name" value="ARB_00930-like_C"/>
</dbReference>
<accession>A0AAV9G9H5</accession>
<comment type="caution">
    <text evidence="4">The sequence shown here is derived from an EMBL/GenBank/DDBJ whole genome shotgun (WGS) entry which is preliminary data.</text>
</comment>
<dbReference type="EMBL" id="MU865973">
    <property type="protein sequence ID" value="KAK4444774.1"/>
    <property type="molecule type" value="Genomic_DNA"/>
</dbReference>
<evidence type="ECO:0000313" key="4">
    <source>
        <dbReference type="EMBL" id="KAK4444774.1"/>
    </source>
</evidence>
<evidence type="ECO:0000256" key="1">
    <source>
        <dbReference type="SAM" id="SignalP"/>
    </source>
</evidence>
<dbReference type="PANTHER" id="PTHR22935:SF97">
    <property type="entry name" value="BETA-LACTAMASE-RELATED DOMAIN-CONTAINING PROTEIN"/>
    <property type="match status" value="1"/>
</dbReference>
<feature type="chain" id="PRO_5043417929" evidence="1">
    <location>
        <begin position="19"/>
        <end position="583"/>
    </location>
</feature>
<name>A0AAV9G9H5_9PEZI</name>
<dbReference type="InterPro" id="IPR051478">
    <property type="entry name" value="Beta-lactamase-like_AB/R"/>
</dbReference>
<reference evidence="4" key="1">
    <citation type="journal article" date="2023" name="Mol. Phylogenet. Evol.">
        <title>Genome-scale phylogeny and comparative genomics of the fungal order Sordariales.</title>
        <authorList>
            <person name="Hensen N."/>
            <person name="Bonometti L."/>
            <person name="Westerberg I."/>
            <person name="Brannstrom I.O."/>
            <person name="Guillou S."/>
            <person name="Cros-Aarteil S."/>
            <person name="Calhoun S."/>
            <person name="Haridas S."/>
            <person name="Kuo A."/>
            <person name="Mondo S."/>
            <person name="Pangilinan J."/>
            <person name="Riley R."/>
            <person name="LaButti K."/>
            <person name="Andreopoulos B."/>
            <person name="Lipzen A."/>
            <person name="Chen C."/>
            <person name="Yan M."/>
            <person name="Daum C."/>
            <person name="Ng V."/>
            <person name="Clum A."/>
            <person name="Steindorff A."/>
            <person name="Ohm R.A."/>
            <person name="Martin F."/>
            <person name="Silar P."/>
            <person name="Natvig D.O."/>
            <person name="Lalanne C."/>
            <person name="Gautier V."/>
            <person name="Ament-Velasquez S.L."/>
            <person name="Kruys A."/>
            <person name="Hutchinson M.I."/>
            <person name="Powell A.J."/>
            <person name="Barry K."/>
            <person name="Miller A.N."/>
            <person name="Grigoriev I.V."/>
            <person name="Debuchy R."/>
            <person name="Gladieux P."/>
            <person name="Hiltunen Thoren M."/>
            <person name="Johannesson H."/>
        </authorList>
    </citation>
    <scope>NUCLEOTIDE SEQUENCE</scope>
    <source>
        <strain evidence="4">PSN243</strain>
    </source>
</reference>
<feature type="signal peptide" evidence="1">
    <location>
        <begin position="1"/>
        <end position="18"/>
    </location>
</feature>
<dbReference type="PANTHER" id="PTHR22935">
    <property type="entry name" value="PENICILLIN-BINDING PROTEIN"/>
    <property type="match status" value="1"/>
</dbReference>
<protein>
    <submittedName>
        <fullName evidence="4">D-alanyl-D-alanine-carboxypeptidase/endopeptidase AmpH</fullName>
    </submittedName>
</protein>
<dbReference type="AlphaFoldDB" id="A0AAV9G9H5"/>
<dbReference type="Pfam" id="PF00144">
    <property type="entry name" value="Beta-lactamase"/>
    <property type="match status" value="1"/>
</dbReference>
<sequence length="583" mass="63632">MRSYSILAALAAIGPVLAAKNCPPLGPVFEAPRNFKANNAIQAVIANITETLRARDLDNSPTVRANETSYSVEVFSTNEDEPLVFSWHHTAPSLANSNTTGVKQAGPDTVYRLGSLTKVHTVYTWLALDGDKRWHEPITKYVPELAEAAKRNKDDPVLHVQWDDVTIGSLAGQISGIIRDYGILGETTQQFNQSQLVGLGFPPLNRSDPTLNPCGAYPLCNRTQFFEGLLQAAPQYAPYTTPAYTNTGYQLLAYALESIYGKPFETLMKEAVLEPLGLEHTYLTNAPIEEGIIPGDRYAAGWDFSLGDESPAGNAYSSVKDISILGRSILASTLLPPSLTRRWLKPEAYSSEPIAAVSSPWGVRRIILPMENGKRTVDAYNKAGRIGYYASLLNLLPDYGIGFTIVVAGANIPGNANWNLADILGARLLPALEEAAREQAEKTYAGEYINESIQSYLRLTTQPDRPGMGIENWISNGTDMQLISVVLAAGYEGVKPSIRLYPTGVETKLPDGGKKVAYKAVFEDLNAPERRDSMFSTDCGSWVSFTGVTYGTHALDQFVFVVDKDGKVKSIENLALRAVLAKR</sequence>